<feature type="region of interest" description="Disordered" evidence="1">
    <location>
        <begin position="381"/>
        <end position="405"/>
    </location>
</feature>
<evidence type="ECO:0000256" key="1">
    <source>
        <dbReference type="SAM" id="MobiDB-lite"/>
    </source>
</evidence>
<dbReference type="AlphaFoldDB" id="A0A2I2F6C5"/>
<gene>
    <name evidence="2" type="ORF">BDW47DRAFT_109175</name>
</gene>
<proteinExistence type="predicted"/>
<accession>A0A2I2F6C5</accession>
<protein>
    <submittedName>
        <fullName evidence="2">Uncharacterized protein</fullName>
    </submittedName>
</protein>
<dbReference type="EMBL" id="KZ559154">
    <property type="protein sequence ID" value="PLB36136.1"/>
    <property type="molecule type" value="Genomic_DNA"/>
</dbReference>
<keyword evidence="3" id="KW-1185">Reference proteome</keyword>
<dbReference type="GeneID" id="36520563"/>
<evidence type="ECO:0000313" key="3">
    <source>
        <dbReference type="Proteomes" id="UP000234585"/>
    </source>
</evidence>
<organism evidence="2 3">
    <name type="scientific">Aspergillus candidus</name>
    <dbReference type="NCBI Taxonomy" id="41067"/>
    <lineage>
        <taxon>Eukaryota</taxon>
        <taxon>Fungi</taxon>
        <taxon>Dikarya</taxon>
        <taxon>Ascomycota</taxon>
        <taxon>Pezizomycotina</taxon>
        <taxon>Eurotiomycetes</taxon>
        <taxon>Eurotiomycetidae</taxon>
        <taxon>Eurotiales</taxon>
        <taxon>Aspergillaceae</taxon>
        <taxon>Aspergillus</taxon>
        <taxon>Aspergillus subgen. Circumdati</taxon>
    </lineage>
</organism>
<feature type="region of interest" description="Disordered" evidence="1">
    <location>
        <begin position="1"/>
        <end position="49"/>
    </location>
</feature>
<name>A0A2I2F6C5_ASPCN</name>
<evidence type="ECO:0000313" key="2">
    <source>
        <dbReference type="EMBL" id="PLB36136.1"/>
    </source>
</evidence>
<dbReference type="Proteomes" id="UP000234585">
    <property type="component" value="Unassembled WGS sequence"/>
</dbReference>
<feature type="compositionally biased region" description="Polar residues" evidence="1">
    <location>
        <begin position="1"/>
        <end position="14"/>
    </location>
</feature>
<feature type="compositionally biased region" description="Acidic residues" evidence="1">
    <location>
        <begin position="394"/>
        <end position="405"/>
    </location>
</feature>
<feature type="compositionally biased region" description="Low complexity" evidence="1">
    <location>
        <begin position="15"/>
        <end position="36"/>
    </location>
</feature>
<dbReference type="OrthoDB" id="5418367at2759"/>
<feature type="compositionally biased region" description="Basic and acidic residues" evidence="1">
    <location>
        <begin position="384"/>
        <end position="393"/>
    </location>
</feature>
<reference evidence="2 3" key="1">
    <citation type="submission" date="2017-12" db="EMBL/GenBank/DDBJ databases">
        <authorList>
            <consortium name="DOE Joint Genome Institute"/>
            <person name="Haridas S."/>
            <person name="Kjaerbolling I."/>
            <person name="Vesth T.C."/>
            <person name="Frisvad J.C."/>
            <person name="Nybo J.L."/>
            <person name="Theobald S."/>
            <person name="Kuo A."/>
            <person name="Bowyer P."/>
            <person name="Matsuda Y."/>
            <person name="Mondo S."/>
            <person name="Lyhne E.K."/>
            <person name="Kogle M.E."/>
            <person name="Clum A."/>
            <person name="Lipzen A."/>
            <person name="Salamov A."/>
            <person name="Ngan C.Y."/>
            <person name="Daum C."/>
            <person name="Chiniquy J."/>
            <person name="Barry K."/>
            <person name="LaButti K."/>
            <person name="Simmons B.A."/>
            <person name="Magnuson J.K."/>
            <person name="Mortensen U.H."/>
            <person name="Larsen T.O."/>
            <person name="Grigoriev I.V."/>
            <person name="Baker S.E."/>
            <person name="Andersen M.R."/>
            <person name="Nordberg H.P."/>
            <person name="Cantor M.N."/>
            <person name="Hua S.X."/>
        </authorList>
    </citation>
    <scope>NUCLEOTIDE SEQUENCE [LARGE SCALE GENOMIC DNA]</scope>
    <source>
        <strain evidence="2 3">CBS 102.13</strain>
    </source>
</reference>
<sequence length="405" mass="45188">MFLPSSQSKDSVANPSDSDFSCQSSTPSPSSQMAPSAIPPRPCARSSKSSAAIPVYRESQAYDILNTFPERDIGDYDLLLKCPQEIQSSSLIAETLKTLRAQGRRVTFDPELEILKVQGMPHPLHDAICEFLYRSLVKANREILSFAETECISLATKGVRLSKVLQSIGGKQQAWRKHPDGLIVYGQLGHRSHPRVVFEVGVSEKYLDLLDDARQWLLRSHGRVGLVVIIKITEDLEGLRAHQQSITFKSTLQSLVSKYGDDTAVRSFDVQSDAASRSTDTDFDEAFRAEVVTSDWVGSFAAFLEFWELREDRPCLRGSRVEILPEPLNCEDPRITIQDLIPPRHRCGPDFDSTRSLALDMSAYRALLAAAKDCTAFNRAVQKVRPDDGKNEDPDYVPSDEDQPV</sequence>
<dbReference type="RefSeq" id="XP_024670148.1">
    <property type="nucleotide sequence ID" value="XM_024813403.1"/>
</dbReference>